<reference evidence="3 4" key="1">
    <citation type="submission" date="2018-12" db="EMBL/GenBank/DDBJ databases">
        <authorList>
            <consortium name="Pathogen Informatics"/>
        </authorList>
    </citation>
    <scope>NUCLEOTIDE SEQUENCE [LARGE SCALE GENOMIC DNA]</scope>
    <source>
        <strain evidence="3 4">NCTC13652</strain>
    </source>
</reference>
<proteinExistence type="predicted"/>
<sequence length="176" mass="19226">MSSHYTERLSMSWPWWLIAGLFAVSIAIAVAAWTPPVVGLVAAVIILAVTLWAGLAAGATRIRADDQAVTVGGSRIEWRWIDRVRACDTQTMATVTHSRHQIDAFIVTRPWISTGVVLRLADPADPHPAWILSTRHPQELAAVVQDHLHQADRPAVAHPGPTGSTLKETPWPTRST</sequence>
<evidence type="ECO:0000256" key="2">
    <source>
        <dbReference type="SAM" id="Phobius"/>
    </source>
</evidence>
<organism evidence="3 4">
    <name type="scientific">Acidipropionibacterium jensenii</name>
    <dbReference type="NCBI Taxonomy" id="1749"/>
    <lineage>
        <taxon>Bacteria</taxon>
        <taxon>Bacillati</taxon>
        <taxon>Actinomycetota</taxon>
        <taxon>Actinomycetes</taxon>
        <taxon>Propionibacteriales</taxon>
        <taxon>Propionibacteriaceae</taxon>
        <taxon>Acidipropionibacterium</taxon>
    </lineage>
</organism>
<protein>
    <submittedName>
        <fullName evidence="3">Protein of uncharacterized function (DUF3093)</fullName>
    </submittedName>
</protein>
<evidence type="ECO:0000256" key="1">
    <source>
        <dbReference type="SAM" id="MobiDB-lite"/>
    </source>
</evidence>
<name>A0A3S5EV20_9ACTN</name>
<keyword evidence="4" id="KW-1185">Reference proteome</keyword>
<feature type="transmembrane region" description="Helical" evidence="2">
    <location>
        <begin position="37"/>
        <end position="57"/>
    </location>
</feature>
<accession>A0A3S5EV20</accession>
<evidence type="ECO:0000313" key="4">
    <source>
        <dbReference type="Proteomes" id="UP000277858"/>
    </source>
</evidence>
<dbReference type="STRING" id="1122997.GCA_000425285_01381"/>
<keyword evidence="2" id="KW-1133">Transmembrane helix</keyword>
<dbReference type="Proteomes" id="UP000277858">
    <property type="component" value="Chromosome"/>
</dbReference>
<dbReference type="OrthoDB" id="3217020at2"/>
<keyword evidence="2" id="KW-0472">Membrane</keyword>
<dbReference type="AlphaFoldDB" id="A0A3S5EV20"/>
<feature type="region of interest" description="Disordered" evidence="1">
    <location>
        <begin position="153"/>
        <end position="176"/>
    </location>
</feature>
<feature type="compositionally biased region" description="Polar residues" evidence="1">
    <location>
        <begin position="162"/>
        <end position="176"/>
    </location>
</feature>
<dbReference type="InterPro" id="IPR021443">
    <property type="entry name" value="DUF3093"/>
</dbReference>
<keyword evidence="2" id="KW-0812">Transmembrane</keyword>
<evidence type="ECO:0000313" key="3">
    <source>
        <dbReference type="EMBL" id="VEI02224.1"/>
    </source>
</evidence>
<dbReference type="EMBL" id="LR134473">
    <property type="protein sequence ID" value="VEI02224.1"/>
    <property type="molecule type" value="Genomic_DNA"/>
</dbReference>
<dbReference type="RefSeq" id="WP_036981456.1">
    <property type="nucleotide sequence ID" value="NZ_LR134473.1"/>
</dbReference>
<dbReference type="Pfam" id="PF11292">
    <property type="entry name" value="DUF3093"/>
    <property type="match status" value="1"/>
</dbReference>
<gene>
    <name evidence="3" type="ORF">NCTC13652_00395</name>
</gene>
<feature type="transmembrane region" description="Helical" evidence="2">
    <location>
        <begin position="12"/>
        <end position="31"/>
    </location>
</feature>